<name>A0A7G9G422_9FIRM</name>
<dbReference type="RefSeq" id="WP_249302654.1">
    <property type="nucleotide sequence ID" value="NZ_CP060634.1"/>
</dbReference>
<evidence type="ECO:0000313" key="2">
    <source>
        <dbReference type="Proteomes" id="UP000515823"/>
    </source>
</evidence>
<proteinExistence type="predicted"/>
<evidence type="ECO:0000313" key="1">
    <source>
        <dbReference type="EMBL" id="QNM05554.1"/>
    </source>
</evidence>
<dbReference type="Proteomes" id="UP000515823">
    <property type="component" value="Chromosome"/>
</dbReference>
<sequence>MKKGRIYLALILIFSTILGMYTGCGNKKTQAETVTAERLIEKAEEAIKGAASMTGKMAVEISMDYSAGGVDATLELIMNQDMELTKDPEAVHITGTLDIDLSGITMDTEVYAVKDGDKYMMYTKAGGQWVKQASEAMPAPADVSKTLELMKKDTETLKFTGPENSDKKQVYQVDAVVHGEGLAAEIMASVGNLLEKDTDANADLDTKITARIDSENGALLELAIDLTDSYNAAMQSQKEAQGFDEVTVTAFKVTMTDYTLNTVSEILVPDDVKSGAVDMDAAETEMNL</sequence>
<organism evidence="1 2">
    <name type="scientific">Qiania dongpingensis</name>
    <dbReference type="NCBI Taxonomy" id="2763669"/>
    <lineage>
        <taxon>Bacteria</taxon>
        <taxon>Bacillati</taxon>
        <taxon>Bacillota</taxon>
        <taxon>Clostridia</taxon>
        <taxon>Lachnospirales</taxon>
        <taxon>Lachnospiraceae</taxon>
        <taxon>Qiania</taxon>
    </lineage>
</organism>
<dbReference type="InterPro" id="IPR046720">
    <property type="entry name" value="DUF6612"/>
</dbReference>
<dbReference type="KEGG" id="qdo:H9Q78_14185"/>
<keyword evidence="2" id="KW-1185">Reference proteome</keyword>
<accession>A0A7G9G422</accession>
<dbReference type="EMBL" id="CP060634">
    <property type="protein sequence ID" value="QNM05554.1"/>
    <property type="molecule type" value="Genomic_DNA"/>
</dbReference>
<dbReference type="Gene3D" id="2.50.20.20">
    <property type="match status" value="1"/>
</dbReference>
<reference evidence="1 2" key="1">
    <citation type="submission" date="2020-08" db="EMBL/GenBank/DDBJ databases">
        <authorList>
            <person name="Liu C."/>
            <person name="Sun Q."/>
        </authorList>
    </citation>
    <scope>NUCLEOTIDE SEQUENCE [LARGE SCALE GENOMIC DNA]</scope>
    <source>
        <strain evidence="1 2">NSJ-38</strain>
    </source>
</reference>
<dbReference type="Pfam" id="PF20316">
    <property type="entry name" value="DUF6612"/>
    <property type="match status" value="1"/>
</dbReference>
<protein>
    <recommendedName>
        <fullName evidence="3">Lipoprotein</fullName>
    </recommendedName>
</protein>
<dbReference type="AlphaFoldDB" id="A0A7G9G422"/>
<evidence type="ECO:0008006" key="3">
    <source>
        <dbReference type="Google" id="ProtNLM"/>
    </source>
</evidence>
<gene>
    <name evidence="1" type="ORF">H9Q78_14185</name>
</gene>